<dbReference type="Pfam" id="PF13545">
    <property type="entry name" value="HTH_Crp_2"/>
    <property type="match status" value="1"/>
</dbReference>
<evidence type="ECO:0000256" key="3">
    <source>
        <dbReference type="ARBA" id="ARBA00023163"/>
    </source>
</evidence>
<accession>A0A0G0P885</accession>
<dbReference type="InterPro" id="IPR036388">
    <property type="entry name" value="WH-like_DNA-bd_sf"/>
</dbReference>
<dbReference type="EMBL" id="LBVV01000011">
    <property type="protein sequence ID" value="KKQ94334.1"/>
    <property type="molecule type" value="Genomic_DNA"/>
</dbReference>
<comment type="caution">
    <text evidence="6">The sequence shown here is derived from an EMBL/GenBank/DDBJ whole genome shotgun (WGS) entry which is preliminary data.</text>
</comment>
<proteinExistence type="predicted"/>
<dbReference type="InterPro" id="IPR018490">
    <property type="entry name" value="cNMP-bd_dom_sf"/>
</dbReference>
<dbReference type="AlphaFoldDB" id="A0A0G0P885"/>
<dbReference type="SMART" id="SM00419">
    <property type="entry name" value="HTH_CRP"/>
    <property type="match status" value="1"/>
</dbReference>
<sequence length="223" mass="25086">MLKEDGCNKGQLYLNLKPDEMSLVLSSLTSKEYKKGQTISSLGSAPAKIFVLKKGMVEISQLSKEGKKVIIEVIRPGGLFTDTSFGFEENEEYSDFVEVTLPSIVCEISKDDFKKLITKIPQLAVNYINIIGSKLTISDVRVRDLALLDIKSRLKHELTHMARTIGFDKGGYYVIREKVTHEDLASTIGASRETVTKAIHRLKDEGFVDHDKLNRLIIRIKKI</sequence>
<keyword evidence="1" id="KW-0805">Transcription regulation</keyword>
<dbReference type="GO" id="GO:0005829">
    <property type="term" value="C:cytosol"/>
    <property type="evidence" value="ECO:0007669"/>
    <property type="project" value="TreeGrafter"/>
</dbReference>
<dbReference type="GO" id="GO:0003700">
    <property type="term" value="F:DNA-binding transcription factor activity"/>
    <property type="evidence" value="ECO:0007669"/>
    <property type="project" value="TreeGrafter"/>
</dbReference>
<feature type="domain" description="Cyclic nucleotide-binding" evidence="4">
    <location>
        <begin position="12"/>
        <end position="117"/>
    </location>
</feature>
<dbReference type="InterPro" id="IPR050397">
    <property type="entry name" value="Env_Response_Regulators"/>
</dbReference>
<dbReference type="PROSITE" id="PS50042">
    <property type="entry name" value="CNMP_BINDING_3"/>
    <property type="match status" value="1"/>
</dbReference>
<feature type="domain" description="HTH crp-type" evidence="5">
    <location>
        <begin position="148"/>
        <end position="223"/>
    </location>
</feature>
<evidence type="ECO:0000256" key="2">
    <source>
        <dbReference type="ARBA" id="ARBA00023125"/>
    </source>
</evidence>
<dbReference type="Pfam" id="PF00027">
    <property type="entry name" value="cNMP_binding"/>
    <property type="match status" value="1"/>
</dbReference>
<dbReference type="STRING" id="1618345.UT18_C0011G0040"/>
<evidence type="ECO:0000313" key="7">
    <source>
        <dbReference type="Proteomes" id="UP000034207"/>
    </source>
</evidence>
<dbReference type="SMART" id="SM00100">
    <property type="entry name" value="cNMP"/>
    <property type="match status" value="1"/>
</dbReference>
<keyword evidence="3" id="KW-0804">Transcription</keyword>
<dbReference type="InterPro" id="IPR036390">
    <property type="entry name" value="WH_DNA-bd_sf"/>
</dbReference>
<dbReference type="CDD" id="cd00038">
    <property type="entry name" value="CAP_ED"/>
    <property type="match status" value="1"/>
</dbReference>
<dbReference type="Gene3D" id="2.60.120.10">
    <property type="entry name" value="Jelly Rolls"/>
    <property type="match status" value="1"/>
</dbReference>
<gene>
    <name evidence="6" type="ORF">UT18_C0011G0040</name>
</gene>
<dbReference type="InterPro" id="IPR000595">
    <property type="entry name" value="cNMP-bd_dom"/>
</dbReference>
<evidence type="ECO:0000256" key="1">
    <source>
        <dbReference type="ARBA" id="ARBA00023015"/>
    </source>
</evidence>
<dbReference type="InterPro" id="IPR012318">
    <property type="entry name" value="HTH_CRP"/>
</dbReference>
<protein>
    <submittedName>
        <fullName evidence="6">cAMP-binding protein</fullName>
    </submittedName>
</protein>
<reference evidence="6 7" key="1">
    <citation type="journal article" date="2015" name="Nature">
        <title>rRNA introns, odd ribosomes, and small enigmatic genomes across a large radiation of phyla.</title>
        <authorList>
            <person name="Brown C.T."/>
            <person name="Hug L.A."/>
            <person name="Thomas B.C."/>
            <person name="Sharon I."/>
            <person name="Castelle C.J."/>
            <person name="Singh A."/>
            <person name="Wilkins M.J."/>
            <person name="Williams K.H."/>
            <person name="Banfield J.F."/>
        </authorList>
    </citation>
    <scope>NUCLEOTIDE SEQUENCE [LARGE SCALE GENOMIC DNA]</scope>
</reference>
<organism evidence="6 7">
    <name type="scientific">candidate division CPR2 bacterium GW2011_GWC2_39_10</name>
    <dbReference type="NCBI Taxonomy" id="1618345"/>
    <lineage>
        <taxon>Bacteria</taxon>
        <taxon>Bacteria division CPR2</taxon>
    </lineage>
</organism>
<evidence type="ECO:0000259" key="5">
    <source>
        <dbReference type="PROSITE" id="PS51063"/>
    </source>
</evidence>
<dbReference type="PANTHER" id="PTHR24567">
    <property type="entry name" value="CRP FAMILY TRANSCRIPTIONAL REGULATORY PROTEIN"/>
    <property type="match status" value="1"/>
</dbReference>
<dbReference type="PANTHER" id="PTHR24567:SF74">
    <property type="entry name" value="HTH-TYPE TRANSCRIPTIONAL REGULATOR ARCR"/>
    <property type="match status" value="1"/>
</dbReference>
<dbReference type="SUPFAM" id="SSF46785">
    <property type="entry name" value="Winged helix' DNA-binding domain"/>
    <property type="match status" value="1"/>
</dbReference>
<dbReference type="Gene3D" id="1.10.10.10">
    <property type="entry name" value="Winged helix-like DNA-binding domain superfamily/Winged helix DNA-binding domain"/>
    <property type="match status" value="1"/>
</dbReference>
<dbReference type="InterPro" id="IPR014710">
    <property type="entry name" value="RmlC-like_jellyroll"/>
</dbReference>
<dbReference type="PROSITE" id="PS51063">
    <property type="entry name" value="HTH_CRP_2"/>
    <property type="match status" value="1"/>
</dbReference>
<keyword evidence="2" id="KW-0238">DNA-binding</keyword>
<dbReference type="GO" id="GO:0003677">
    <property type="term" value="F:DNA binding"/>
    <property type="evidence" value="ECO:0007669"/>
    <property type="project" value="UniProtKB-KW"/>
</dbReference>
<dbReference type="Proteomes" id="UP000034207">
    <property type="component" value="Unassembled WGS sequence"/>
</dbReference>
<name>A0A0G0P885_UNCC2</name>
<evidence type="ECO:0000313" key="6">
    <source>
        <dbReference type="EMBL" id="KKQ94334.1"/>
    </source>
</evidence>
<dbReference type="SUPFAM" id="SSF51206">
    <property type="entry name" value="cAMP-binding domain-like"/>
    <property type="match status" value="1"/>
</dbReference>
<evidence type="ECO:0000259" key="4">
    <source>
        <dbReference type="PROSITE" id="PS50042"/>
    </source>
</evidence>